<dbReference type="InterPro" id="IPR046357">
    <property type="entry name" value="PPIase_dom_sf"/>
</dbReference>
<keyword evidence="3 5" id="KW-0697">Rotamase</keyword>
<evidence type="ECO:0000313" key="7">
    <source>
        <dbReference type="EMBL" id="JAC64177.1"/>
    </source>
</evidence>
<protein>
    <recommendedName>
        <fullName evidence="2 5">peptidylprolyl isomerase</fullName>
        <ecNumber evidence="2 5">5.2.1.8</ecNumber>
    </recommendedName>
</protein>
<dbReference type="AlphaFoldDB" id="A0A061QU67"/>
<dbReference type="SUPFAM" id="SSF54534">
    <property type="entry name" value="FKBP-like"/>
    <property type="match status" value="1"/>
</dbReference>
<evidence type="ECO:0000259" key="6">
    <source>
        <dbReference type="PROSITE" id="PS50059"/>
    </source>
</evidence>
<reference evidence="7" key="1">
    <citation type="submission" date="2014-05" db="EMBL/GenBank/DDBJ databases">
        <title>The transcriptome of the halophilic microalga Tetraselmis sp. GSL018 isolated from the Great Salt Lake, Utah.</title>
        <authorList>
            <person name="Jinkerson R.E."/>
            <person name="D'Adamo S."/>
            <person name="Posewitz M.C."/>
        </authorList>
    </citation>
    <scope>NUCLEOTIDE SEQUENCE</scope>
    <source>
        <strain evidence="7">GSL018</strain>
    </source>
</reference>
<accession>A0A061QU67</accession>
<dbReference type="GO" id="GO:0003755">
    <property type="term" value="F:peptidyl-prolyl cis-trans isomerase activity"/>
    <property type="evidence" value="ECO:0007669"/>
    <property type="project" value="UniProtKB-KW"/>
</dbReference>
<sequence>MNNILLCRKNALRSSVADVPSVRYRAVSPLPRGRSLTISSKLGCDSQASNHTRRGLVQGTLIGAALFQLGRPHTAAAMSEMEFKEQVVCDADCEKKLEAVDSVSTPSGLKYKDIVEGKGPSPPTGYQVTLHYVAMTPDGQIFANSYESGKPYDVRVGAGQIVAGLDEGLKTMKVGGKRRIYVPGNLSFPKGLASAPGRPRIPPNSPVVFDVDLLYIPGLEADDEDYE</sequence>
<dbReference type="Gene3D" id="3.10.50.40">
    <property type="match status" value="1"/>
</dbReference>
<evidence type="ECO:0000256" key="5">
    <source>
        <dbReference type="PROSITE-ProRule" id="PRU00277"/>
    </source>
</evidence>
<dbReference type="EC" id="5.2.1.8" evidence="2 5"/>
<dbReference type="Pfam" id="PF00254">
    <property type="entry name" value="FKBP_C"/>
    <property type="match status" value="1"/>
</dbReference>
<proteinExistence type="predicted"/>
<name>A0A061QU67_9CHLO</name>
<evidence type="ECO:0000256" key="4">
    <source>
        <dbReference type="ARBA" id="ARBA00023235"/>
    </source>
</evidence>
<dbReference type="PROSITE" id="PS50059">
    <property type="entry name" value="FKBP_PPIASE"/>
    <property type="match status" value="1"/>
</dbReference>
<evidence type="ECO:0000256" key="1">
    <source>
        <dbReference type="ARBA" id="ARBA00000971"/>
    </source>
</evidence>
<keyword evidence="4 5" id="KW-0413">Isomerase</keyword>
<dbReference type="InterPro" id="IPR001179">
    <property type="entry name" value="PPIase_FKBP_dom"/>
</dbReference>
<gene>
    <name evidence="7" type="ORF">TSPGSL018_18893</name>
</gene>
<dbReference type="EMBL" id="GBEZ01022672">
    <property type="protein sequence ID" value="JAC64177.1"/>
    <property type="molecule type" value="Transcribed_RNA"/>
</dbReference>
<organism evidence="7">
    <name type="scientific">Tetraselmis sp. GSL018</name>
    <dbReference type="NCBI Taxonomy" id="582737"/>
    <lineage>
        <taxon>Eukaryota</taxon>
        <taxon>Viridiplantae</taxon>
        <taxon>Chlorophyta</taxon>
        <taxon>core chlorophytes</taxon>
        <taxon>Chlorodendrophyceae</taxon>
        <taxon>Chlorodendrales</taxon>
        <taxon>Chlorodendraceae</taxon>
        <taxon>Tetraselmis</taxon>
    </lineage>
</organism>
<comment type="catalytic activity">
    <reaction evidence="1 5">
        <text>[protein]-peptidylproline (omega=180) = [protein]-peptidylproline (omega=0)</text>
        <dbReference type="Rhea" id="RHEA:16237"/>
        <dbReference type="Rhea" id="RHEA-COMP:10747"/>
        <dbReference type="Rhea" id="RHEA-COMP:10748"/>
        <dbReference type="ChEBI" id="CHEBI:83833"/>
        <dbReference type="ChEBI" id="CHEBI:83834"/>
        <dbReference type="EC" id="5.2.1.8"/>
    </reaction>
</comment>
<evidence type="ECO:0000256" key="2">
    <source>
        <dbReference type="ARBA" id="ARBA00013194"/>
    </source>
</evidence>
<dbReference type="PANTHER" id="PTHR43811">
    <property type="entry name" value="FKBP-TYPE PEPTIDYL-PROLYL CIS-TRANS ISOMERASE FKPA"/>
    <property type="match status" value="1"/>
</dbReference>
<feature type="domain" description="PPIase FKBP-type" evidence="6">
    <location>
        <begin position="125"/>
        <end position="217"/>
    </location>
</feature>
<dbReference type="PANTHER" id="PTHR43811:SF17">
    <property type="entry name" value="PEPTIDYL-PROLYL CIS-TRANS ISOMERASE FKBP16-3, CHLOROPLASTIC"/>
    <property type="match status" value="1"/>
</dbReference>
<evidence type="ECO:0000256" key="3">
    <source>
        <dbReference type="ARBA" id="ARBA00023110"/>
    </source>
</evidence>